<protein>
    <submittedName>
        <fullName evidence="3">Uncharacterized protein</fullName>
    </submittedName>
</protein>
<organism evidence="3 4">
    <name type="scientific">Peribacillus butanolivorans</name>
    <dbReference type="NCBI Taxonomy" id="421767"/>
    <lineage>
        <taxon>Bacteria</taxon>
        <taxon>Bacillati</taxon>
        <taxon>Bacillota</taxon>
        <taxon>Bacilli</taxon>
        <taxon>Bacillales</taxon>
        <taxon>Bacillaceae</taxon>
        <taxon>Peribacillus</taxon>
    </lineage>
</organism>
<reference evidence="3 4" key="1">
    <citation type="submission" date="2017-09" db="EMBL/GenBank/DDBJ databases">
        <title>Large-scale bioinformatics analysis of Bacillus genomes uncovers conserved roles of natural products in bacterial physiology.</title>
        <authorList>
            <consortium name="Agbiome Team Llc"/>
            <person name="Bleich R.M."/>
            <person name="Kirk G.J."/>
            <person name="Santa Maria K.C."/>
            <person name="Allen S.E."/>
            <person name="Farag S."/>
            <person name="Shank E.A."/>
            <person name="Bowers A."/>
        </authorList>
    </citation>
    <scope>NUCLEOTIDE SEQUENCE [LARGE SCALE GENOMIC DNA]</scope>
    <source>
        <strain evidence="3 4">AFS003229</strain>
    </source>
</reference>
<evidence type="ECO:0000256" key="2">
    <source>
        <dbReference type="SAM" id="Phobius"/>
    </source>
</evidence>
<feature type="region of interest" description="Disordered" evidence="1">
    <location>
        <begin position="59"/>
        <end position="79"/>
    </location>
</feature>
<dbReference type="EMBL" id="NUEQ01000090">
    <property type="protein sequence ID" value="PEJ28308.1"/>
    <property type="molecule type" value="Genomic_DNA"/>
</dbReference>
<dbReference type="AlphaFoldDB" id="A0AAX0RXB2"/>
<evidence type="ECO:0000313" key="4">
    <source>
        <dbReference type="Proteomes" id="UP000220106"/>
    </source>
</evidence>
<accession>A0AAX0RXB2</accession>
<keyword evidence="2" id="KW-0812">Transmembrane</keyword>
<feature type="compositionally biased region" description="Polar residues" evidence="1">
    <location>
        <begin position="59"/>
        <end position="70"/>
    </location>
</feature>
<evidence type="ECO:0000313" key="3">
    <source>
        <dbReference type="EMBL" id="PEJ28308.1"/>
    </source>
</evidence>
<keyword evidence="2" id="KW-1133">Transmembrane helix</keyword>
<sequence>MIDYVVSNKEWIFSGVGVVFLGFLFKNILKKLFIKKDKLQQANNHKIIKNNFTQKAGDNSQNIMGNNVKITNKKENEDI</sequence>
<keyword evidence="2" id="KW-0472">Membrane</keyword>
<feature type="transmembrane region" description="Helical" evidence="2">
    <location>
        <begin position="12"/>
        <end position="29"/>
    </location>
</feature>
<dbReference type="RefSeq" id="WP_098177417.1">
    <property type="nucleotide sequence ID" value="NZ_NUEQ01000090.1"/>
</dbReference>
<comment type="caution">
    <text evidence="3">The sequence shown here is derived from an EMBL/GenBank/DDBJ whole genome shotgun (WGS) entry which is preliminary data.</text>
</comment>
<name>A0AAX0RXB2_9BACI</name>
<dbReference type="Proteomes" id="UP000220106">
    <property type="component" value="Unassembled WGS sequence"/>
</dbReference>
<proteinExistence type="predicted"/>
<evidence type="ECO:0000256" key="1">
    <source>
        <dbReference type="SAM" id="MobiDB-lite"/>
    </source>
</evidence>
<gene>
    <name evidence="3" type="ORF">CN689_22395</name>
</gene>